<dbReference type="PIRSF" id="PIRSF017082">
    <property type="entry name" value="YflP"/>
    <property type="match status" value="1"/>
</dbReference>
<evidence type="ECO:0000256" key="1">
    <source>
        <dbReference type="ARBA" id="ARBA00006987"/>
    </source>
</evidence>
<feature type="signal peptide" evidence="2">
    <location>
        <begin position="1"/>
        <end position="32"/>
    </location>
</feature>
<keyword evidence="2" id="KW-0732">Signal</keyword>
<dbReference type="EMBL" id="JARJLM010000024">
    <property type="protein sequence ID" value="MDF3831685.1"/>
    <property type="molecule type" value="Genomic_DNA"/>
</dbReference>
<dbReference type="PANTHER" id="PTHR42928">
    <property type="entry name" value="TRICARBOXYLATE-BINDING PROTEIN"/>
    <property type="match status" value="1"/>
</dbReference>
<dbReference type="RefSeq" id="WP_051078368.1">
    <property type="nucleotide sequence ID" value="NZ_JARJLM010000024.1"/>
</dbReference>
<evidence type="ECO:0000256" key="2">
    <source>
        <dbReference type="SAM" id="SignalP"/>
    </source>
</evidence>
<dbReference type="SUPFAM" id="SSF53850">
    <property type="entry name" value="Periplasmic binding protein-like II"/>
    <property type="match status" value="1"/>
</dbReference>
<feature type="chain" id="PRO_5046704824" evidence="2">
    <location>
        <begin position="33"/>
        <end position="331"/>
    </location>
</feature>
<evidence type="ECO:0000313" key="4">
    <source>
        <dbReference type="Proteomes" id="UP001216674"/>
    </source>
</evidence>
<dbReference type="PANTHER" id="PTHR42928:SF5">
    <property type="entry name" value="BLR1237 PROTEIN"/>
    <property type="match status" value="1"/>
</dbReference>
<comment type="caution">
    <text evidence="3">The sequence shown here is derived from an EMBL/GenBank/DDBJ whole genome shotgun (WGS) entry which is preliminary data.</text>
</comment>
<dbReference type="Gene3D" id="3.40.190.10">
    <property type="entry name" value="Periplasmic binding protein-like II"/>
    <property type="match status" value="1"/>
</dbReference>
<dbReference type="InterPro" id="IPR042100">
    <property type="entry name" value="Bug_dom1"/>
</dbReference>
<gene>
    <name evidence="3" type="ORF">P3W85_01735</name>
</gene>
<dbReference type="Gene3D" id="3.40.190.150">
    <property type="entry name" value="Bordetella uptake gene, domain 1"/>
    <property type="match status" value="1"/>
</dbReference>
<sequence length="331" mass="34147">MKKSLAKTLSAAVTTVTAVTLSLAVTVPPALAAGYPERPITIVVPYAAGGSNDMVARVLSQRLGQDLGVSVVVDNAPGASGTIGAIKTINAPADGYTLLLGSNSEISIARLTNPKIRYDGQRDLVPLRMVGSQPMVLVSGAQSGIHGVNGFLALAKSKKPVNYGTSGIGTPLHLSGELIRGASKVDMTHVPYKGGAPAIADLMANQIELGVLVLSTALPQIKSGKLQAIGVTSATRSHAAPNIPALAESKALAGVDMRLWFGLFAPANTPKAVTDKLSEALARAINAPEVKSKLSEAGVDIDAKDAAAFRGFIARETEAYRKIVSEANIQE</sequence>
<proteinExistence type="inferred from homology"/>
<keyword evidence="4" id="KW-1185">Reference proteome</keyword>
<organism evidence="3 4">
    <name type="scientific">Cupriavidus basilensis</name>
    <dbReference type="NCBI Taxonomy" id="68895"/>
    <lineage>
        <taxon>Bacteria</taxon>
        <taxon>Pseudomonadati</taxon>
        <taxon>Pseudomonadota</taxon>
        <taxon>Betaproteobacteria</taxon>
        <taxon>Burkholderiales</taxon>
        <taxon>Burkholderiaceae</taxon>
        <taxon>Cupriavidus</taxon>
    </lineage>
</organism>
<dbReference type="InterPro" id="IPR005064">
    <property type="entry name" value="BUG"/>
</dbReference>
<comment type="similarity">
    <text evidence="1">Belongs to the UPF0065 (bug) family.</text>
</comment>
<dbReference type="Proteomes" id="UP001216674">
    <property type="component" value="Unassembled WGS sequence"/>
</dbReference>
<evidence type="ECO:0000313" key="3">
    <source>
        <dbReference type="EMBL" id="MDF3831685.1"/>
    </source>
</evidence>
<protein>
    <submittedName>
        <fullName evidence="3">Tripartite tricarboxylate transporter substrate-binding protein</fullName>
    </submittedName>
</protein>
<accession>A0ABT6AGF7</accession>
<dbReference type="Pfam" id="PF03401">
    <property type="entry name" value="TctC"/>
    <property type="match status" value="1"/>
</dbReference>
<reference evidence="3 4" key="1">
    <citation type="submission" date="2023-03" db="EMBL/GenBank/DDBJ databases">
        <title>Draft assemblies of triclosan tolerant bacteria isolated from returned activated sludge.</title>
        <authorList>
            <person name="Van Hamelsveld S."/>
        </authorList>
    </citation>
    <scope>NUCLEOTIDE SEQUENCE [LARGE SCALE GENOMIC DNA]</scope>
    <source>
        <strain evidence="3 4">GW210010_S58</strain>
    </source>
</reference>
<name>A0ABT6AGF7_9BURK</name>